<name>A0A1E4RPK8_9ASCO</name>
<accession>A0A1E4RPK8</accession>
<dbReference type="RefSeq" id="XP_020078270.1">
    <property type="nucleotide sequence ID" value="XM_020218388.1"/>
</dbReference>
<dbReference type="PANTHER" id="PTHR47634">
    <property type="entry name" value="PROTEIN KINASE DOMAIN-CONTAINING PROTEIN-RELATED"/>
    <property type="match status" value="1"/>
</dbReference>
<dbReference type="GO" id="GO:0004674">
    <property type="term" value="F:protein serine/threonine kinase activity"/>
    <property type="evidence" value="ECO:0007669"/>
    <property type="project" value="UniProtKB-KW"/>
</dbReference>
<dbReference type="InterPro" id="IPR017441">
    <property type="entry name" value="Protein_kinase_ATP_BS"/>
</dbReference>
<evidence type="ECO:0000313" key="12">
    <source>
        <dbReference type="EMBL" id="ODV69203.1"/>
    </source>
</evidence>
<dbReference type="EMBL" id="KV454539">
    <property type="protein sequence ID" value="ODV69203.1"/>
    <property type="molecule type" value="Genomic_DNA"/>
</dbReference>
<evidence type="ECO:0000256" key="1">
    <source>
        <dbReference type="ARBA" id="ARBA00012513"/>
    </source>
</evidence>
<keyword evidence="2 10" id="KW-0723">Serine/threonine-protein kinase</keyword>
<dbReference type="InterPro" id="IPR051334">
    <property type="entry name" value="SRPK"/>
</dbReference>
<evidence type="ECO:0000256" key="3">
    <source>
        <dbReference type="ARBA" id="ARBA00022679"/>
    </source>
</evidence>
<keyword evidence="3" id="KW-0808">Transferase</keyword>
<dbReference type="Gene3D" id="3.30.200.20">
    <property type="entry name" value="Phosphorylase Kinase, domain 1"/>
    <property type="match status" value="1"/>
</dbReference>
<feature type="binding site" evidence="9">
    <location>
        <position position="60"/>
    </location>
    <ligand>
        <name>ATP</name>
        <dbReference type="ChEBI" id="CHEBI:30616"/>
    </ligand>
</feature>
<dbReference type="STRING" id="984485.A0A1E4RPK8"/>
<dbReference type="GO" id="GO:0005524">
    <property type="term" value="F:ATP binding"/>
    <property type="evidence" value="ECO:0007669"/>
    <property type="project" value="UniProtKB-UniRule"/>
</dbReference>
<keyword evidence="13" id="KW-1185">Reference proteome</keyword>
<organism evidence="12 13">
    <name type="scientific">Hyphopichia burtonii NRRL Y-1933</name>
    <dbReference type="NCBI Taxonomy" id="984485"/>
    <lineage>
        <taxon>Eukaryota</taxon>
        <taxon>Fungi</taxon>
        <taxon>Dikarya</taxon>
        <taxon>Ascomycota</taxon>
        <taxon>Saccharomycotina</taxon>
        <taxon>Pichiomycetes</taxon>
        <taxon>Debaryomycetaceae</taxon>
        <taxon>Hyphopichia</taxon>
    </lineage>
</organism>
<keyword evidence="6 9" id="KW-0067">ATP-binding</keyword>
<evidence type="ECO:0000256" key="10">
    <source>
        <dbReference type="RuleBase" id="RU000304"/>
    </source>
</evidence>
<reference evidence="13" key="1">
    <citation type="submission" date="2016-05" db="EMBL/GenBank/DDBJ databases">
        <title>Comparative genomics of biotechnologically important yeasts.</title>
        <authorList>
            <consortium name="DOE Joint Genome Institute"/>
            <person name="Riley R."/>
            <person name="Haridas S."/>
            <person name="Wolfe K.H."/>
            <person name="Lopes M.R."/>
            <person name="Hittinger C.T."/>
            <person name="Goker M."/>
            <person name="Salamov A."/>
            <person name="Wisecaver J."/>
            <person name="Long T.M."/>
            <person name="Aerts A.L."/>
            <person name="Barry K."/>
            <person name="Choi C."/>
            <person name="Clum A."/>
            <person name="Coughlan A.Y."/>
            <person name="Deshpande S."/>
            <person name="Douglass A.P."/>
            <person name="Hanson S.J."/>
            <person name="Klenk H.-P."/>
            <person name="Labutti K."/>
            <person name="Lapidus A."/>
            <person name="Lindquist E."/>
            <person name="Lipzen A."/>
            <person name="Meier-Kolthoff J.P."/>
            <person name="Ohm R.A."/>
            <person name="Otillar R.P."/>
            <person name="Pangilinan J."/>
            <person name="Peng Y."/>
            <person name="Rokas A."/>
            <person name="Rosa C.A."/>
            <person name="Scheuner C."/>
            <person name="Sibirny A.A."/>
            <person name="Slot J.C."/>
            <person name="Stielow J.B."/>
            <person name="Sun H."/>
            <person name="Kurtzman C.P."/>
            <person name="Blackwell M."/>
            <person name="Grigoriev I.V."/>
            <person name="Jeffries T.W."/>
        </authorList>
    </citation>
    <scope>NUCLEOTIDE SEQUENCE [LARGE SCALE GENOMIC DNA]</scope>
    <source>
        <strain evidence="13">NRRL Y-1933</strain>
    </source>
</reference>
<sequence>MNLEESISEYQPGGYHPVHLNDIYTSNLTAYKIIQKLGWGHFATVWLAKNLKTNQFVAIKIVKSSHNYFEAAEDEIKILSILNHDSNDDHHINDSIYNLGKNGVMKLLDHFIISGSNGNHIAIVFEILGENILSVIYKYKKEKLNQLSFSTNSIISNPSLIPINIIKDITKQILLSINYMHHRGIIHTDLKPENILIQYKGLINNKSSFKSTNFLLPLIPLNSKLDDSTTIKIADLGNATYSNLHFTNQIQTRQYRSPEILLKYKSWGASTDLWSIGCLLFELITGDYLFDPHDGINFDKDEDHLAQIIELLGEFPSINYLKDCKLSSKYFNINSKKNEISLKNIKTLKFWKLYDVFIDKYKFDPNDINIKLITDLILKCLRFNLDERYDCKSLLAHPWFDTNPTYNEDILKHLPNIHDDIPGYTSTWDMDD</sequence>
<evidence type="ECO:0000259" key="11">
    <source>
        <dbReference type="PROSITE" id="PS50011"/>
    </source>
</evidence>
<dbReference type="InterPro" id="IPR008271">
    <property type="entry name" value="Ser/Thr_kinase_AS"/>
</dbReference>
<dbReference type="PANTHER" id="PTHR47634:SF9">
    <property type="entry name" value="PROTEIN KINASE DOMAIN-CONTAINING PROTEIN-RELATED"/>
    <property type="match status" value="1"/>
</dbReference>
<keyword evidence="4 9" id="KW-0547">Nucleotide-binding</keyword>
<evidence type="ECO:0000256" key="5">
    <source>
        <dbReference type="ARBA" id="ARBA00022777"/>
    </source>
</evidence>
<dbReference type="GO" id="GO:0005737">
    <property type="term" value="C:cytoplasm"/>
    <property type="evidence" value="ECO:0007669"/>
    <property type="project" value="TreeGrafter"/>
</dbReference>
<comment type="catalytic activity">
    <reaction evidence="7">
        <text>L-threonyl-[protein] + ATP = O-phospho-L-threonyl-[protein] + ADP + H(+)</text>
        <dbReference type="Rhea" id="RHEA:46608"/>
        <dbReference type="Rhea" id="RHEA-COMP:11060"/>
        <dbReference type="Rhea" id="RHEA-COMP:11605"/>
        <dbReference type="ChEBI" id="CHEBI:15378"/>
        <dbReference type="ChEBI" id="CHEBI:30013"/>
        <dbReference type="ChEBI" id="CHEBI:30616"/>
        <dbReference type="ChEBI" id="CHEBI:61977"/>
        <dbReference type="ChEBI" id="CHEBI:456216"/>
        <dbReference type="EC" id="2.7.11.1"/>
    </reaction>
</comment>
<dbReference type="InterPro" id="IPR000719">
    <property type="entry name" value="Prot_kinase_dom"/>
</dbReference>
<dbReference type="FunFam" id="1.10.510.10:FF:000275">
    <property type="entry name" value="SRSF protein kinase 2 isoform X3"/>
    <property type="match status" value="1"/>
</dbReference>
<dbReference type="AlphaFoldDB" id="A0A1E4RPK8"/>
<protein>
    <recommendedName>
        <fullName evidence="1">non-specific serine/threonine protein kinase</fullName>
        <ecNumber evidence="1">2.7.11.1</ecNumber>
    </recommendedName>
</protein>
<evidence type="ECO:0000256" key="4">
    <source>
        <dbReference type="ARBA" id="ARBA00022741"/>
    </source>
</evidence>
<dbReference type="PROSITE" id="PS50011">
    <property type="entry name" value="PROTEIN_KINASE_DOM"/>
    <property type="match status" value="1"/>
</dbReference>
<dbReference type="GO" id="GO:0030447">
    <property type="term" value="P:filamentous growth"/>
    <property type="evidence" value="ECO:0007669"/>
    <property type="project" value="UniProtKB-ARBA"/>
</dbReference>
<evidence type="ECO:0000256" key="7">
    <source>
        <dbReference type="ARBA" id="ARBA00047899"/>
    </source>
</evidence>
<comment type="catalytic activity">
    <reaction evidence="8">
        <text>L-seryl-[protein] + ATP = O-phospho-L-seryl-[protein] + ADP + H(+)</text>
        <dbReference type="Rhea" id="RHEA:17989"/>
        <dbReference type="Rhea" id="RHEA-COMP:9863"/>
        <dbReference type="Rhea" id="RHEA-COMP:11604"/>
        <dbReference type="ChEBI" id="CHEBI:15378"/>
        <dbReference type="ChEBI" id="CHEBI:29999"/>
        <dbReference type="ChEBI" id="CHEBI:30616"/>
        <dbReference type="ChEBI" id="CHEBI:83421"/>
        <dbReference type="ChEBI" id="CHEBI:456216"/>
        <dbReference type="EC" id="2.7.11.1"/>
    </reaction>
</comment>
<dbReference type="SMART" id="SM00220">
    <property type="entry name" value="S_TKc"/>
    <property type="match status" value="1"/>
</dbReference>
<evidence type="ECO:0000256" key="8">
    <source>
        <dbReference type="ARBA" id="ARBA00048679"/>
    </source>
</evidence>
<dbReference type="Pfam" id="PF00069">
    <property type="entry name" value="Pkinase"/>
    <property type="match status" value="1"/>
</dbReference>
<dbReference type="InterPro" id="IPR011009">
    <property type="entry name" value="Kinase-like_dom_sf"/>
</dbReference>
<proteinExistence type="inferred from homology"/>
<dbReference type="OrthoDB" id="5979581at2759"/>
<dbReference type="Proteomes" id="UP000095085">
    <property type="component" value="Unassembled WGS sequence"/>
</dbReference>
<dbReference type="GO" id="GO:0000245">
    <property type="term" value="P:spliceosomal complex assembly"/>
    <property type="evidence" value="ECO:0007669"/>
    <property type="project" value="TreeGrafter"/>
</dbReference>
<dbReference type="GeneID" id="30992938"/>
<feature type="domain" description="Protein kinase" evidence="11">
    <location>
        <begin position="31"/>
        <end position="400"/>
    </location>
</feature>
<dbReference type="PROSITE" id="PS00107">
    <property type="entry name" value="PROTEIN_KINASE_ATP"/>
    <property type="match status" value="1"/>
</dbReference>
<evidence type="ECO:0000313" key="13">
    <source>
        <dbReference type="Proteomes" id="UP000095085"/>
    </source>
</evidence>
<evidence type="ECO:0000256" key="9">
    <source>
        <dbReference type="PROSITE-ProRule" id="PRU10141"/>
    </source>
</evidence>
<dbReference type="GO" id="GO:0005634">
    <property type="term" value="C:nucleus"/>
    <property type="evidence" value="ECO:0007669"/>
    <property type="project" value="TreeGrafter"/>
</dbReference>
<comment type="similarity">
    <text evidence="10">Belongs to the protein kinase superfamily.</text>
</comment>
<dbReference type="GO" id="GO:0050684">
    <property type="term" value="P:regulation of mRNA processing"/>
    <property type="evidence" value="ECO:0007669"/>
    <property type="project" value="TreeGrafter"/>
</dbReference>
<dbReference type="Gene3D" id="1.10.510.10">
    <property type="entry name" value="Transferase(Phosphotransferase) domain 1"/>
    <property type="match status" value="1"/>
</dbReference>
<evidence type="ECO:0000256" key="2">
    <source>
        <dbReference type="ARBA" id="ARBA00022527"/>
    </source>
</evidence>
<evidence type="ECO:0000256" key="6">
    <source>
        <dbReference type="ARBA" id="ARBA00022840"/>
    </source>
</evidence>
<dbReference type="SUPFAM" id="SSF56112">
    <property type="entry name" value="Protein kinase-like (PK-like)"/>
    <property type="match status" value="1"/>
</dbReference>
<keyword evidence="5 12" id="KW-0418">Kinase</keyword>
<dbReference type="PROSITE" id="PS00108">
    <property type="entry name" value="PROTEIN_KINASE_ST"/>
    <property type="match status" value="1"/>
</dbReference>
<dbReference type="EC" id="2.7.11.1" evidence="1"/>
<gene>
    <name evidence="12" type="ORF">HYPBUDRAFT_105058</name>
</gene>